<reference evidence="1 2" key="1">
    <citation type="submission" date="2024-03" db="EMBL/GenBank/DDBJ databases">
        <title>Community enrichment and isolation of bacterial strains for fucoidan degradation.</title>
        <authorList>
            <person name="Sichert A."/>
        </authorList>
    </citation>
    <scope>NUCLEOTIDE SEQUENCE [LARGE SCALE GENOMIC DNA]</scope>
    <source>
        <strain evidence="1 2">AS81</strain>
    </source>
</reference>
<evidence type="ECO:0000313" key="1">
    <source>
        <dbReference type="EMBL" id="MEM5551635.1"/>
    </source>
</evidence>
<comment type="caution">
    <text evidence="1">The sequence shown here is derived from an EMBL/GenBank/DDBJ whole genome shotgun (WGS) entry which is preliminary data.</text>
</comment>
<evidence type="ECO:0000313" key="2">
    <source>
        <dbReference type="Proteomes" id="UP001388366"/>
    </source>
</evidence>
<protein>
    <submittedName>
        <fullName evidence="1">Uncharacterized protein</fullName>
    </submittedName>
</protein>
<sequence>MLTKQTFSALLAGKVAVPIPKFDKQSDNPIQKSLWSANNHAIDIIIFEGWCVGSEAQQPIAVQ</sequence>
<gene>
    <name evidence="1" type="ORF">WNY63_12940</name>
</gene>
<organism evidence="1 2">
    <name type="scientific">Pseudoalteromonas neustonica</name>
    <dbReference type="NCBI Taxonomy" id="1840331"/>
    <lineage>
        <taxon>Bacteria</taxon>
        <taxon>Pseudomonadati</taxon>
        <taxon>Pseudomonadota</taxon>
        <taxon>Gammaproteobacteria</taxon>
        <taxon>Alteromonadales</taxon>
        <taxon>Pseudoalteromonadaceae</taxon>
        <taxon>Pseudoalteromonas</taxon>
    </lineage>
</organism>
<proteinExistence type="predicted"/>
<name>A0ABU9U4F8_9GAMM</name>
<dbReference type="EMBL" id="JBBMQU010000022">
    <property type="protein sequence ID" value="MEM5551635.1"/>
    <property type="molecule type" value="Genomic_DNA"/>
</dbReference>
<dbReference type="Proteomes" id="UP001388366">
    <property type="component" value="Unassembled WGS sequence"/>
</dbReference>
<dbReference type="Gene3D" id="3.40.50.300">
    <property type="entry name" value="P-loop containing nucleotide triphosphate hydrolases"/>
    <property type="match status" value="1"/>
</dbReference>
<dbReference type="InterPro" id="IPR027417">
    <property type="entry name" value="P-loop_NTPase"/>
</dbReference>
<keyword evidence="2" id="KW-1185">Reference proteome</keyword>
<accession>A0ABU9U4F8</accession>